<protein>
    <submittedName>
        <fullName evidence="6">4Fe-4S cluster-binding domain-containing protein</fullName>
    </submittedName>
</protein>
<dbReference type="InterPro" id="IPR007197">
    <property type="entry name" value="rSAM"/>
</dbReference>
<gene>
    <name evidence="6" type="ORF">H8S34_07490</name>
</gene>
<dbReference type="PANTHER" id="PTHR43075">
    <property type="entry name" value="FORMATE LYASE ACTIVATING ENZYME, PUTATIVE (AFU_ORTHOLOGUE AFUA_2G15630)-RELATED"/>
    <property type="match status" value="1"/>
</dbReference>
<dbReference type="Gene3D" id="3.20.20.70">
    <property type="entry name" value="Aldolase class I"/>
    <property type="match status" value="1"/>
</dbReference>
<dbReference type="RefSeq" id="WP_101691635.1">
    <property type="nucleotide sequence ID" value="NZ_JACOPR010000003.1"/>
</dbReference>
<keyword evidence="4" id="KW-0411">Iron-sulfur</keyword>
<evidence type="ECO:0000313" key="7">
    <source>
        <dbReference type="Proteomes" id="UP000660021"/>
    </source>
</evidence>
<dbReference type="InterPro" id="IPR013785">
    <property type="entry name" value="Aldolase_TIM"/>
</dbReference>
<dbReference type="Proteomes" id="UP000660021">
    <property type="component" value="Unassembled WGS sequence"/>
</dbReference>
<dbReference type="Pfam" id="PF04055">
    <property type="entry name" value="Radical_SAM"/>
    <property type="match status" value="1"/>
</dbReference>
<dbReference type="PIRSF" id="PIRSF004869">
    <property type="entry name" value="PflX_prd"/>
    <property type="match status" value="1"/>
</dbReference>
<evidence type="ECO:0000313" key="6">
    <source>
        <dbReference type="EMBL" id="MBC5730677.1"/>
    </source>
</evidence>
<evidence type="ECO:0000256" key="4">
    <source>
        <dbReference type="ARBA" id="ARBA00023014"/>
    </source>
</evidence>
<evidence type="ECO:0000256" key="1">
    <source>
        <dbReference type="ARBA" id="ARBA00022691"/>
    </source>
</evidence>
<keyword evidence="3" id="KW-0408">Iron</keyword>
<dbReference type="EMBL" id="JACOPR010000003">
    <property type="protein sequence ID" value="MBC5730677.1"/>
    <property type="molecule type" value="Genomic_DNA"/>
</dbReference>
<dbReference type="InterPro" id="IPR040085">
    <property type="entry name" value="MJ0674-like"/>
</dbReference>
<dbReference type="InterPro" id="IPR016431">
    <property type="entry name" value="Pyrv-formate_lyase-activ_prd"/>
</dbReference>
<evidence type="ECO:0000259" key="5">
    <source>
        <dbReference type="Pfam" id="PF04055"/>
    </source>
</evidence>
<keyword evidence="7" id="KW-1185">Reference proteome</keyword>
<dbReference type="PANTHER" id="PTHR43075:SF1">
    <property type="entry name" value="FORMATE LYASE ACTIVATING ENZYME, PUTATIVE (AFU_ORTHOLOGUE AFUA_2G15630)-RELATED"/>
    <property type="match status" value="1"/>
</dbReference>
<sequence>MICNLCPRKCAALRTDTRGEGRCGMPSLPVVARAALHQWEEPPLSGTRGAGTVFFSGCPLGCVFCQNESISHENFGRPISVERLRAIFQELIGQGAHNIDLVNPTHFAHAVLQALEEPLPVPVVWNSGGYDAPETLRALEGKVDIYLPDLKYLRPETAARYSDAPDYPEVACAAILEMYRQTGPCVYDEEGLLRRGVIIRHLVLPGRLSEAKAVMDWVAEHFEPGQVLFSLMSQYIPWGRAAEFPEINRKLRPSEARSARQYMDALGLSGFTQEDSSAASTFIPSFDLIGVEKPAL</sequence>
<evidence type="ECO:0000256" key="2">
    <source>
        <dbReference type="ARBA" id="ARBA00022723"/>
    </source>
</evidence>
<dbReference type="CDD" id="cd01335">
    <property type="entry name" value="Radical_SAM"/>
    <property type="match status" value="1"/>
</dbReference>
<evidence type="ECO:0000256" key="3">
    <source>
        <dbReference type="ARBA" id="ARBA00023004"/>
    </source>
</evidence>
<proteinExistence type="predicted"/>
<dbReference type="SUPFAM" id="SSF102114">
    <property type="entry name" value="Radical SAM enzymes"/>
    <property type="match status" value="1"/>
</dbReference>
<dbReference type="SFLD" id="SFLDS00029">
    <property type="entry name" value="Radical_SAM"/>
    <property type="match status" value="1"/>
</dbReference>
<accession>A0ABR7HT43</accession>
<comment type="caution">
    <text evidence="6">The sequence shown here is derived from an EMBL/GenBank/DDBJ whole genome shotgun (WGS) entry which is preliminary data.</text>
</comment>
<reference evidence="6 7" key="1">
    <citation type="submission" date="2020-08" db="EMBL/GenBank/DDBJ databases">
        <title>Genome public.</title>
        <authorList>
            <person name="Liu C."/>
            <person name="Sun Q."/>
        </authorList>
    </citation>
    <scope>NUCLEOTIDE SEQUENCE [LARGE SCALE GENOMIC DNA]</scope>
    <source>
        <strain evidence="6 7">New-38</strain>
    </source>
</reference>
<name>A0ABR7HT43_9FIRM</name>
<dbReference type="SFLD" id="SFLDG01099">
    <property type="entry name" value="Uncharacterised_Radical_SAM_Su"/>
    <property type="match status" value="1"/>
</dbReference>
<keyword evidence="2" id="KW-0479">Metal-binding</keyword>
<feature type="domain" description="Radical SAM core" evidence="5">
    <location>
        <begin position="53"/>
        <end position="174"/>
    </location>
</feature>
<keyword evidence="1" id="KW-0949">S-adenosyl-L-methionine</keyword>
<organism evidence="6 7">
    <name type="scientific">Pseudoflavonifractor hominis</name>
    <dbReference type="NCBI Taxonomy" id="2763059"/>
    <lineage>
        <taxon>Bacteria</taxon>
        <taxon>Bacillati</taxon>
        <taxon>Bacillota</taxon>
        <taxon>Clostridia</taxon>
        <taxon>Eubacteriales</taxon>
        <taxon>Oscillospiraceae</taxon>
        <taxon>Pseudoflavonifractor</taxon>
    </lineage>
</organism>
<dbReference type="InterPro" id="IPR058240">
    <property type="entry name" value="rSAM_sf"/>
</dbReference>